<gene>
    <name evidence="2" type="ORF">ZRA01_33660</name>
</gene>
<proteinExistence type="predicted"/>
<evidence type="ECO:0000313" key="3">
    <source>
        <dbReference type="Proteomes" id="UP000318422"/>
    </source>
</evidence>
<comment type="caution">
    <text evidence="2">The sequence shown here is derived from an EMBL/GenBank/DDBJ whole genome shotgun (WGS) entry which is preliminary data.</text>
</comment>
<accession>A0A4Y4D136</accession>
<dbReference type="Gene3D" id="3.40.50.300">
    <property type="entry name" value="P-loop containing nucleotide triphosphate hydrolases"/>
    <property type="match status" value="2"/>
</dbReference>
<evidence type="ECO:0000313" key="2">
    <source>
        <dbReference type="EMBL" id="GEC97293.1"/>
    </source>
</evidence>
<name>A0A4Y4D136_ZOORA</name>
<dbReference type="EMBL" id="BJNV01000074">
    <property type="protein sequence ID" value="GEC97293.1"/>
    <property type="molecule type" value="Genomic_DNA"/>
</dbReference>
<feature type="domain" description="UvrD-like helicase C-terminal" evidence="1">
    <location>
        <begin position="482"/>
        <end position="530"/>
    </location>
</feature>
<sequence length="547" mass="59407">MAIIHPEGWRELKASGAAQREIETLALLAYGLPADYTVYHGVHWTRVAEGSFAIAGEIDFAIVGPTGKLLLVEQKSGFLAETPQGLAKRAGKRDESVPLLLARNADSLAARLRAVCGFDPVDIESLLYCPDYVVKGAGSAGIDPARIVDARRRADLIPVIRSILPADGPRLASRAKVERFLGDILQLVPEVHAVVGEAHGLYTRLAGGLAEWARRIDCEPFRLRVTGTAGSGKTQLAMAVYRDALAAGRRPLYVCYNRPLADHIALVAPAGGEVATYHQLADRLLRARGEVPDFSQPGAFARLEAALDAHQPTPAEQVDELIIDEGQDFRPAWADNLLRFLRPGGRAWWLEDPLQNLYDRPPVALPGWVGLRADTNYRSPKDILATLNRLLASPVAAGSPLSGGPVEMFTYAGDDDLQHATVKAITRAIGLGFRRPHIAVISYRGREHSALAPVTRLGPYALRAPTGHYDLLGNPILTEGDILIDSVHRFKGRAAPCVILTEIDFDTLDDKAIRRLFVGATRATLKLMLVLSARAEATLRQRLADPT</sequence>
<dbReference type="InterPro" id="IPR027417">
    <property type="entry name" value="P-loop_NTPase"/>
</dbReference>
<dbReference type="AlphaFoldDB" id="A0A4Y4D136"/>
<dbReference type="OrthoDB" id="393237at2"/>
<dbReference type="RefSeq" id="WP_141354459.1">
    <property type="nucleotide sequence ID" value="NZ_BJNV01000074.1"/>
</dbReference>
<dbReference type="SUPFAM" id="SSF52540">
    <property type="entry name" value="P-loop containing nucleoside triphosphate hydrolases"/>
    <property type="match status" value="1"/>
</dbReference>
<protein>
    <submittedName>
        <fullName evidence="2">Nuclease</fullName>
    </submittedName>
</protein>
<dbReference type="Pfam" id="PF13538">
    <property type="entry name" value="UvrD_C_2"/>
    <property type="match status" value="1"/>
</dbReference>
<dbReference type="Proteomes" id="UP000318422">
    <property type="component" value="Unassembled WGS sequence"/>
</dbReference>
<reference evidence="2 3" key="1">
    <citation type="submission" date="2019-06" db="EMBL/GenBank/DDBJ databases">
        <title>Whole genome shotgun sequence of Zoogloea ramigera NBRC 15342.</title>
        <authorList>
            <person name="Hosoyama A."/>
            <person name="Uohara A."/>
            <person name="Ohji S."/>
            <person name="Ichikawa N."/>
        </authorList>
    </citation>
    <scope>NUCLEOTIDE SEQUENCE [LARGE SCALE GENOMIC DNA]</scope>
    <source>
        <strain evidence="2 3">NBRC 15342</strain>
    </source>
</reference>
<keyword evidence="3" id="KW-1185">Reference proteome</keyword>
<organism evidence="2 3">
    <name type="scientific">Zoogloea ramigera</name>
    <dbReference type="NCBI Taxonomy" id="350"/>
    <lineage>
        <taxon>Bacteria</taxon>
        <taxon>Pseudomonadati</taxon>
        <taxon>Pseudomonadota</taxon>
        <taxon>Betaproteobacteria</taxon>
        <taxon>Rhodocyclales</taxon>
        <taxon>Zoogloeaceae</taxon>
        <taxon>Zoogloea</taxon>
    </lineage>
</organism>
<evidence type="ECO:0000259" key="1">
    <source>
        <dbReference type="Pfam" id="PF13538"/>
    </source>
</evidence>
<dbReference type="InterPro" id="IPR027785">
    <property type="entry name" value="UvrD-like_helicase_C"/>
</dbReference>